<evidence type="ECO:0000259" key="2">
    <source>
        <dbReference type="Pfam" id="PF00108"/>
    </source>
</evidence>
<dbReference type="EMBL" id="RXIL01000158">
    <property type="protein sequence ID" value="RZN66566.1"/>
    <property type="molecule type" value="Genomic_DNA"/>
</dbReference>
<organism evidence="4 5">
    <name type="scientific">Candidatus Methanolliviera hydrocarbonicum</name>
    <dbReference type="NCBI Taxonomy" id="2491085"/>
    <lineage>
        <taxon>Archaea</taxon>
        <taxon>Methanobacteriati</taxon>
        <taxon>Methanobacteriota</taxon>
        <taxon>Candidatus Methanoliparia</taxon>
        <taxon>Candidatus Methanoliparales</taxon>
        <taxon>Candidatus Methanollivieraceae</taxon>
        <taxon>Candidatus Methanolliviera</taxon>
    </lineage>
</organism>
<dbReference type="SUPFAM" id="SSF53901">
    <property type="entry name" value="Thiolase-like"/>
    <property type="match status" value="2"/>
</dbReference>
<dbReference type="PIRSF" id="PIRSF000429">
    <property type="entry name" value="Ac-CoA_Ac_transf"/>
    <property type="match status" value="1"/>
</dbReference>
<evidence type="ECO:0000313" key="4">
    <source>
        <dbReference type="EMBL" id="RZN66566.1"/>
    </source>
</evidence>
<dbReference type="Pfam" id="PF22691">
    <property type="entry name" value="Thiolase_C_1"/>
    <property type="match status" value="1"/>
</dbReference>
<reference evidence="4 5" key="1">
    <citation type="journal article" date="2019" name="Nat. Microbiol.">
        <title>Wide diversity of methane and short-chain alkane metabolisms in uncultured archaea.</title>
        <authorList>
            <person name="Borrel G."/>
            <person name="Adam P.S."/>
            <person name="McKay L.J."/>
            <person name="Chen L.X."/>
            <person name="Sierra-Garcia I.N."/>
            <person name="Sieber C.M."/>
            <person name="Letourneur Q."/>
            <person name="Ghozlane A."/>
            <person name="Andersen G.L."/>
            <person name="Li W.J."/>
            <person name="Hallam S.J."/>
            <person name="Muyzer G."/>
            <person name="de Oliveira V.M."/>
            <person name="Inskeep W.P."/>
            <person name="Banfield J.F."/>
            <person name="Gribaldo S."/>
        </authorList>
    </citation>
    <scope>NUCLEOTIDE SEQUENCE [LARGE SCALE GENOMIC DNA]</scope>
    <source>
        <strain evidence="4">NM1b</strain>
    </source>
</reference>
<dbReference type="AlphaFoldDB" id="A0A520KUK2"/>
<dbReference type="PANTHER" id="PTHR42870">
    <property type="entry name" value="ACETYL-COA C-ACETYLTRANSFERASE"/>
    <property type="match status" value="1"/>
</dbReference>
<dbReference type="InterPro" id="IPR002155">
    <property type="entry name" value="Thiolase"/>
</dbReference>
<protein>
    <submittedName>
        <fullName evidence="4">Thiolase family protein</fullName>
    </submittedName>
</protein>
<dbReference type="Pfam" id="PF00108">
    <property type="entry name" value="Thiolase_N"/>
    <property type="match status" value="1"/>
</dbReference>
<dbReference type="Gene3D" id="3.40.47.10">
    <property type="match status" value="1"/>
</dbReference>
<name>A0A520KUK2_9EURY</name>
<dbReference type="InterPro" id="IPR055140">
    <property type="entry name" value="Thiolase_C_2"/>
</dbReference>
<gene>
    <name evidence="4" type="ORF">EF807_08355</name>
</gene>
<evidence type="ECO:0000313" key="5">
    <source>
        <dbReference type="Proteomes" id="UP000320766"/>
    </source>
</evidence>
<evidence type="ECO:0000256" key="1">
    <source>
        <dbReference type="ARBA" id="ARBA00023229"/>
    </source>
</evidence>
<dbReference type="InterPro" id="IPR020616">
    <property type="entry name" value="Thiolase_N"/>
</dbReference>
<comment type="caution">
    <text evidence="4">The sequence shown here is derived from an EMBL/GenBank/DDBJ whole genome shotgun (WGS) entry which is preliminary data.</text>
</comment>
<dbReference type="Proteomes" id="UP000320766">
    <property type="component" value="Unassembled WGS sequence"/>
</dbReference>
<feature type="domain" description="Thiolase N-terminal" evidence="2">
    <location>
        <begin position="22"/>
        <end position="220"/>
    </location>
</feature>
<feature type="domain" description="Thiolase C-terminal" evidence="3">
    <location>
        <begin position="241"/>
        <end position="380"/>
    </location>
</feature>
<keyword evidence="1" id="KW-0414">Isoprene biosynthesis</keyword>
<proteinExistence type="predicted"/>
<dbReference type="GO" id="GO:0016747">
    <property type="term" value="F:acyltransferase activity, transferring groups other than amino-acyl groups"/>
    <property type="evidence" value="ECO:0007669"/>
    <property type="project" value="InterPro"/>
</dbReference>
<sequence length="382" mass="41569">MMNRRVAIVGYAQSRHQYDMQQTREDMVFDVAKGALKDAGIGREDVDTVITASTDFLDGRTISNVFLSMAVGAYLKDESKVEEDGAFAALYALMRILSGNHDIALVEGHTQASVFNPHQVSSFTFDPTFDRQIGLLNDVSTAAIQARMYMNGYDVSEEQIAGVSVKNLANAANNPNAQRKMPDITVEEVLSSKLYYDPIRELTISPSSDGACALVLASEEKAKEITDNPVWIEGVGSCQDSYIRDRDLLKMGSLQIAAEKAYKMAGISDPFAELDVLEISEKFAHEELMGYEALSLCREGRGKVLVEEGITEKYGEVPVNPSGGALAADPICATGLIRIVEAAKQIREEADGYQIPDVYKALAHGQFGACAQKNVVFILGGE</sequence>
<dbReference type="GO" id="GO:0008299">
    <property type="term" value="P:isoprenoid biosynthetic process"/>
    <property type="evidence" value="ECO:0007669"/>
    <property type="project" value="UniProtKB-KW"/>
</dbReference>
<dbReference type="InterPro" id="IPR016039">
    <property type="entry name" value="Thiolase-like"/>
</dbReference>
<evidence type="ECO:0000259" key="3">
    <source>
        <dbReference type="Pfam" id="PF22691"/>
    </source>
</evidence>
<accession>A0A520KUK2</accession>
<dbReference type="PANTHER" id="PTHR42870:SF7">
    <property type="entry name" value="ACETYL-COA C-ACETYLTRANSFERASE (ACETOACETYL-COA THIOLASE) (ACAB-3)"/>
    <property type="match status" value="1"/>
</dbReference>
<dbReference type="CDD" id="cd00829">
    <property type="entry name" value="SCP-x_thiolase"/>
    <property type="match status" value="1"/>
</dbReference>